<dbReference type="SUPFAM" id="SSF56349">
    <property type="entry name" value="DNA breaking-rejoining enzymes"/>
    <property type="match status" value="1"/>
</dbReference>
<evidence type="ECO:0000256" key="4">
    <source>
        <dbReference type="ARBA" id="ARBA00023172"/>
    </source>
</evidence>
<dbReference type="Pfam" id="PF00589">
    <property type="entry name" value="Phage_integrase"/>
    <property type="match status" value="1"/>
</dbReference>
<evidence type="ECO:0000256" key="5">
    <source>
        <dbReference type="PROSITE-ProRule" id="PRU01248"/>
    </source>
</evidence>
<evidence type="ECO:0000313" key="8">
    <source>
        <dbReference type="EMBL" id="MBN8253255.1"/>
    </source>
</evidence>
<dbReference type="PROSITE" id="PS51898">
    <property type="entry name" value="TYR_RECOMBINASE"/>
    <property type="match status" value="1"/>
</dbReference>
<dbReference type="InterPro" id="IPR013762">
    <property type="entry name" value="Integrase-like_cat_sf"/>
</dbReference>
<dbReference type="GO" id="GO:0003677">
    <property type="term" value="F:DNA binding"/>
    <property type="evidence" value="ECO:0007669"/>
    <property type="project" value="UniProtKB-UniRule"/>
</dbReference>
<evidence type="ECO:0000256" key="2">
    <source>
        <dbReference type="ARBA" id="ARBA00022908"/>
    </source>
</evidence>
<dbReference type="InterPro" id="IPR002104">
    <property type="entry name" value="Integrase_catalytic"/>
</dbReference>
<dbReference type="InterPro" id="IPR011010">
    <property type="entry name" value="DNA_brk_join_enz"/>
</dbReference>
<dbReference type="EMBL" id="JAEMWV010000009">
    <property type="protein sequence ID" value="MBN8253255.1"/>
    <property type="molecule type" value="Genomic_DNA"/>
</dbReference>
<dbReference type="Pfam" id="PF02899">
    <property type="entry name" value="Phage_int_SAM_1"/>
    <property type="match status" value="1"/>
</dbReference>
<dbReference type="GO" id="GO:0015074">
    <property type="term" value="P:DNA integration"/>
    <property type="evidence" value="ECO:0007669"/>
    <property type="project" value="UniProtKB-KW"/>
</dbReference>
<reference evidence="8" key="1">
    <citation type="submission" date="2020-12" db="EMBL/GenBank/DDBJ databases">
        <title>PHA producing bacteria isolated from mangrove.</title>
        <authorList>
            <person name="Zheng W."/>
            <person name="Yu S."/>
            <person name="Huang Y."/>
        </authorList>
    </citation>
    <scope>NUCLEOTIDE SEQUENCE</scope>
    <source>
        <strain evidence="8">GN22-4</strain>
    </source>
</reference>
<comment type="caution">
    <text evidence="8">The sequence shown here is derived from an EMBL/GenBank/DDBJ whole genome shotgun (WGS) entry which is preliminary data.</text>
</comment>
<keyword evidence="3 5" id="KW-0238">DNA-binding</keyword>
<keyword evidence="2" id="KW-0229">DNA integration</keyword>
<comment type="similarity">
    <text evidence="1">Belongs to the 'phage' integrase family.</text>
</comment>
<dbReference type="InterPro" id="IPR050090">
    <property type="entry name" value="Tyrosine_recombinase_XerCD"/>
</dbReference>
<dbReference type="PANTHER" id="PTHR30349">
    <property type="entry name" value="PHAGE INTEGRASE-RELATED"/>
    <property type="match status" value="1"/>
</dbReference>
<evidence type="ECO:0000313" key="9">
    <source>
        <dbReference type="Proteomes" id="UP000664578"/>
    </source>
</evidence>
<accession>A0A8I1MJ28</accession>
<keyword evidence="4" id="KW-0233">DNA recombination</keyword>
<dbReference type="AlphaFoldDB" id="A0A8I1MJ28"/>
<proteinExistence type="inferred from homology"/>
<dbReference type="GO" id="GO:0006310">
    <property type="term" value="P:DNA recombination"/>
    <property type="evidence" value="ECO:0007669"/>
    <property type="project" value="UniProtKB-KW"/>
</dbReference>
<dbReference type="Proteomes" id="UP000664578">
    <property type="component" value="Unassembled WGS sequence"/>
</dbReference>
<dbReference type="InterPro" id="IPR044068">
    <property type="entry name" value="CB"/>
</dbReference>
<dbReference type="Gene3D" id="1.10.443.10">
    <property type="entry name" value="Intergrase catalytic core"/>
    <property type="match status" value="1"/>
</dbReference>
<evidence type="ECO:0000259" key="6">
    <source>
        <dbReference type="PROSITE" id="PS51898"/>
    </source>
</evidence>
<dbReference type="InterPro" id="IPR004107">
    <property type="entry name" value="Integrase_SAM-like_N"/>
</dbReference>
<dbReference type="Gene3D" id="1.10.150.130">
    <property type="match status" value="1"/>
</dbReference>
<protein>
    <submittedName>
        <fullName evidence="8">Tyrosine-type recombinase/integrase</fullName>
    </submittedName>
</protein>
<feature type="domain" description="Tyr recombinase" evidence="6">
    <location>
        <begin position="165"/>
        <end position="347"/>
    </location>
</feature>
<evidence type="ECO:0000256" key="1">
    <source>
        <dbReference type="ARBA" id="ARBA00008857"/>
    </source>
</evidence>
<dbReference type="PROSITE" id="PS51900">
    <property type="entry name" value="CB"/>
    <property type="match status" value="1"/>
</dbReference>
<evidence type="ECO:0000256" key="3">
    <source>
        <dbReference type="ARBA" id="ARBA00023125"/>
    </source>
</evidence>
<dbReference type="PANTHER" id="PTHR30349:SF41">
    <property type="entry name" value="INTEGRASE_RECOMBINASE PROTEIN MJ0367-RELATED"/>
    <property type="match status" value="1"/>
</dbReference>
<evidence type="ECO:0000259" key="7">
    <source>
        <dbReference type="PROSITE" id="PS51900"/>
    </source>
</evidence>
<name>A0A8I1MJ28_9BACI</name>
<sequence length="358" mass="42039">MSKVIKVKIEEVEEAKVVYLLTSNEGVPFLYVNKYLKFLETINRSTNTIKSYAYRLKLYWDFIEINELDFRKITMDELVKYIGWLQGESNIGSKKREAKTINYNVMAIFGFYNYLARFHLEILDTKLDFYSTLTKKNYSYKSFLEHTKSSIKYKLNVLRLRETKKPYKKLTNWQLKEISNTKLHIRNQLLVSILYETGIRISEALEIKLEDIDLSDKKILITKSKTPSGENRIVYLSSETVNLVQDCIYEVHEKNNFDSNYLFLKLTGPSRGEVCDYVTVMAFFKELSSKLGFNITPHMFRHTLATELHENGVEISVIKALLGHKDVQTTMNMYIHISEKSIRKEYNKVALSRARDKK</sequence>
<dbReference type="InterPro" id="IPR010998">
    <property type="entry name" value="Integrase_recombinase_N"/>
</dbReference>
<dbReference type="RefSeq" id="WP_206782967.1">
    <property type="nucleotide sequence ID" value="NZ_JAEMWV010000009.1"/>
</dbReference>
<organism evidence="8 9">
    <name type="scientific">Priestia flexa</name>
    <dbReference type="NCBI Taxonomy" id="86664"/>
    <lineage>
        <taxon>Bacteria</taxon>
        <taxon>Bacillati</taxon>
        <taxon>Bacillota</taxon>
        <taxon>Bacilli</taxon>
        <taxon>Bacillales</taxon>
        <taxon>Bacillaceae</taxon>
        <taxon>Priestia</taxon>
    </lineage>
</organism>
<feature type="domain" description="Core-binding (CB)" evidence="7">
    <location>
        <begin position="26"/>
        <end position="116"/>
    </location>
</feature>
<gene>
    <name evidence="8" type="ORF">JF537_16910</name>
</gene>